<dbReference type="EMBL" id="JABCLD010001178">
    <property type="protein sequence ID" value="NMU26481.1"/>
    <property type="molecule type" value="Genomic_DNA"/>
</dbReference>
<accession>A0A7Y0S4Z4</accession>
<dbReference type="InterPro" id="IPR036514">
    <property type="entry name" value="SGNH_hydro_sf"/>
</dbReference>
<feature type="non-terminal residue" evidence="1">
    <location>
        <position position="81"/>
    </location>
</feature>
<organism evidence="1 2">
    <name type="scientific">Vibrio parahaemolyticus</name>
    <dbReference type="NCBI Taxonomy" id="670"/>
    <lineage>
        <taxon>Bacteria</taxon>
        <taxon>Pseudomonadati</taxon>
        <taxon>Pseudomonadota</taxon>
        <taxon>Gammaproteobacteria</taxon>
        <taxon>Vibrionales</taxon>
        <taxon>Vibrionaceae</taxon>
        <taxon>Vibrio</taxon>
    </lineage>
</organism>
<dbReference type="Proteomes" id="UP000555836">
    <property type="component" value="Unassembled WGS sequence"/>
</dbReference>
<dbReference type="Gene3D" id="3.40.50.1110">
    <property type="entry name" value="SGNH hydrolase"/>
    <property type="match status" value="1"/>
</dbReference>
<sequence>DFMNYNRSVPEVKADYAEALIRLTDAGAKNFMLMTLPDATKAPQFKYSTQEEIETIRAKVLKMNEFIKAQAMYYKAQGYNI</sequence>
<feature type="non-terminal residue" evidence="1">
    <location>
        <position position="1"/>
    </location>
</feature>
<reference evidence="1 2" key="1">
    <citation type="submission" date="2020-04" db="EMBL/GenBank/DDBJ databases">
        <title>Whole-genome sequencing of Vibrio spp. from China reveals different genetic environments of blaCTX-M-14 among diverse lineages.</title>
        <authorList>
            <person name="Zheng Z."/>
            <person name="Ye L."/>
            <person name="Chen S."/>
        </authorList>
    </citation>
    <scope>NUCLEOTIDE SEQUENCE [LARGE SCALE GENOMIC DNA]</scope>
    <source>
        <strain evidence="1 2">Vb0574</strain>
    </source>
</reference>
<protein>
    <submittedName>
        <fullName evidence="1">Thermolabile hemolysin</fullName>
    </submittedName>
</protein>
<dbReference type="AlphaFoldDB" id="A0A7Y0S4Z4"/>
<proteinExistence type="predicted"/>
<gene>
    <name evidence="1" type="ORF">HKB21_12700</name>
</gene>
<evidence type="ECO:0000313" key="2">
    <source>
        <dbReference type="Proteomes" id="UP000555836"/>
    </source>
</evidence>
<dbReference type="GO" id="GO:0016788">
    <property type="term" value="F:hydrolase activity, acting on ester bonds"/>
    <property type="evidence" value="ECO:0007669"/>
    <property type="project" value="UniProtKB-ARBA"/>
</dbReference>
<evidence type="ECO:0000313" key="1">
    <source>
        <dbReference type="EMBL" id="NMU26481.1"/>
    </source>
</evidence>
<name>A0A7Y0S4Z4_VIBPH</name>
<comment type="caution">
    <text evidence="1">The sequence shown here is derived from an EMBL/GenBank/DDBJ whole genome shotgun (WGS) entry which is preliminary data.</text>
</comment>